<sequence>MSAFEGSQPLPLGTRRIDNPWSRVDFKLLPPAKSYLGPDGDLCLQVGESPATPFIVCSRTLARTSSYWNKMLDGEFKESRKHFPRNNGLKWTVESPEDAPG</sequence>
<proteinExistence type="predicted"/>
<evidence type="ECO:0000313" key="1">
    <source>
        <dbReference type="EMBL" id="KAK5636819.1"/>
    </source>
</evidence>
<protein>
    <submittedName>
        <fullName evidence="1">Uncharacterized protein</fullName>
    </submittedName>
</protein>
<organism evidence="1 2">
    <name type="scientific">Xylaria bambusicola</name>
    <dbReference type="NCBI Taxonomy" id="326684"/>
    <lineage>
        <taxon>Eukaryota</taxon>
        <taxon>Fungi</taxon>
        <taxon>Dikarya</taxon>
        <taxon>Ascomycota</taxon>
        <taxon>Pezizomycotina</taxon>
        <taxon>Sordariomycetes</taxon>
        <taxon>Xylariomycetidae</taxon>
        <taxon>Xylariales</taxon>
        <taxon>Xylariaceae</taxon>
        <taxon>Xylaria</taxon>
    </lineage>
</organism>
<dbReference type="AlphaFoldDB" id="A0AAN7UY55"/>
<name>A0AAN7UY55_9PEZI</name>
<evidence type="ECO:0000313" key="2">
    <source>
        <dbReference type="Proteomes" id="UP001305414"/>
    </source>
</evidence>
<comment type="caution">
    <text evidence="1">The sequence shown here is derived from an EMBL/GenBank/DDBJ whole genome shotgun (WGS) entry which is preliminary data.</text>
</comment>
<accession>A0AAN7UY55</accession>
<reference evidence="1 2" key="1">
    <citation type="submission" date="2023-10" db="EMBL/GenBank/DDBJ databases">
        <title>Draft genome sequence of Xylaria bambusicola isolate GMP-LS, the root and basal stem rot pathogen of sugarcane in Indonesia.</title>
        <authorList>
            <person name="Selvaraj P."/>
            <person name="Muralishankar V."/>
            <person name="Muruganantham S."/>
            <person name="Sp S."/>
            <person name="Haryani S."/>
            <person name="Lau K.J.X."/>
            <person name="Naqvi N.I."/>
        </authorList>
    </citation>
    <scope>NUCLEOTIDE SEQUENCE [LARGE SCALE GENOMIC DNA]</scope>
    <source>
        <strain evidence="1">GMP-LS</strain>
    </source>
</reference>
<keyword evidence="2" id="KW-1185">Reference proteome</keyword>
<dbReference type="EMBL" id="JAWHQM010000078">
    <property type="protein sequence ID" value="KAK5636819.1"/>
    <property type="molecule type" value="Genomic_DNA"/>
</dbReference>
<dbReference type="Proteomes" id="UP001305414">
    <property type="component" value="Unassembled WGS sequence"/>
</dbReference>
<gene>
    <name evidence="1" type="ORF">RRF57_012531</name>
</gene>